<dbReference type="OrthoDB" id="3697814at2"/>
<keyword evidence="2" id="KW-0812">Transmembrane</keyword>
<keyword evidence="4" id="KW-1185">Reference proteome</keyword>
<keyword evidence="2" id="KW-0472">Membrane</keyword>
<proteinExistence type="predicted"/>
<feature type="coiled-coil region" evidence="1">
    <location>
        <begin position="83"/>
        <end position="127"/>
    </location>
</feature>
<evidence type="ECO:0000313" key="3">
    <source>
        <dbReference type="EMBL" id="SEI67432.1"/>
    </source>
</evidence>
<dbReference type="AlphaFoldDB" id="A0A1H6SV16"/>
<reference evidence="4" key="1">
    <citation type="submission" date="2016-10" db="EMBL/GenBank/DDBJ databases">
        <authorList>
            <person name="Varghese N."/>
            <person name="Submissions S."/>
        </authorList>
    </citation>
    <scope>NUCLEOTIDE SEQUENCE [LARGE SCALE GENOMIC DNA]</scope>
    <source>
        <strain evidence="4">DSM 7165</strain>
    </source>
</reference>
<keyword evidence="2" id="KW-1133">Transmembrane helix</keyword>
<dbReference type="EMBL" id="FNYH01000007">
    <property type="protein sequence ID" value="SEI67432.1"/>
    <property type="molecule type" value="Genomic_DNA"/>
</dbReference>
<evidence type="ECO:0000256" key="1">
    <source>
        <dbReference type="SAM" id="Coils"/>
    </source>
</evidence>
<gene>
    <name evidence="3" type="ORF">SAMN05421831_10750</name>
</gene>
<evidence type="ECO:0000313" key="4">
    <source>
        <dbReference type="Proteomes" id="UP000242999"/>
    </source>
</evidence>
<evidence type="ECO:0000256" key="2">
    <source>
        <dbReference type="SAM" id="Phobius"/>
    </source>
</evidence>
<name>A0A1H6SV16_9GAMM</name>
<feature type="transmembrane region" description="Helical" evidence="2">
    <location>
        <begin position="6"/>
        <end position="27"/>
    </location>
</feature>
<organism evidence="3 4">
    <name type="scientific">Allopseudospirillum japonicum</name>
    <dbReference type="NCBI Taxonomy" id="64971"/>
    <lineage>
        <taxon>Bacteria</taxon>
        <taxon>Pseudomonadati</taxon>
        <taxon>Pseudomonadota</taxon>
        <taxon>Gammaproteobacteria</taxon>
        <taxon>Oceanospirillales</taxon>
        <taxon>Oceanospirillaceae</taxon>
        <taxon>Allopseudospirillum</taxon>
    </lineage>
</organism>
<dbReference type="RefSeq" id="WP_093309694.1">
    <property type="nucleotide sequence ID" value="NZ_FNYH01000007.1"/>
</dbReference>
<keyword evidence="1" id="KW-0175">Coiled coil</keyword>
<dbReference type="Proteomes" id="UP000242999">
    <property type="component" value="Unassembled WGS sequence"/>
</dbReference>
<sequence>MDAETIISLIASIASLVLAIVAIWLSLHQKKETDAVNENTKQLLIEIRTDAKAISNVAMPELRAYGESMRNYVFHVKDGGKEIEESSEIIDSVKRELDELKQSKQISQELSEKINRIESKLDASQTAIKKGDEFPDENSLIIDLSEFGYNEMEAEINQFDTVQDLLNTLYFSFLKDHVGPYTYNKQWVIEDVDAQQKVSSFGKADYRTLPEAGIMGGVTYRVKQV</sequence>
<protein>
    <submittedName>
        <fullName evidence="3">Uncharacterized protein</fullName>
    </submittedName>
</protein>
<accession>A0A1H6SV16</accession>